<comment type="caution">
    <text evidence="3">The sequence shown here is derived from an EMBL/GenBank/DDBJ whole genome shotgun (WGS) entry which is preliminary data.</text>
</comment>
<organism evidence="3 4">
    <name type="scientific">Cognatiluteimonas sedimenti</name>
    <dbReference type="NCBI Taxonomy" id="2927791"/>
    <lineage>
        <taxon>Bacteria</taxon>
        <taxon>Pseudomonadati</taxon>
        <taxon>Pseudomonadota</taxon>
        <taxon>Gammaproteobacteria</taxon>
        <taxon>Lysobacterales</taxon>
        <taxon>Lysobacteraceae</taxon>
        <taxon>Cognatiluteimonas</taxon>
    </lineage>
</organism>
<feature type="transmembrane region" description="Helical" evidence="2">
    <location>
        <begin position="52"/>
        <end position="75"/>
    </location>
</feature>
<accession>A0ABT0A0N9</accession>
<keyword evidence="2" id="KW-0472">Membrane</keyword>
<gene>
    <name evidence="3" type="ORF">MQC88_00910</name>
</gene>
<keyword evidence="2" id="KW-1133">Transmembrane helix</keyword>
<dbReference type="Proteomes" id="UP001165423">
    <property type="component" value="Unassembled WGS sequence"/>
</dbReference>
<dbReference type="RefSeq" id="WP_243318357.1">
    <property type="nucleotide sequence ID" value="NZ_JALGCL010000001.1"/>
</dbReference>
<feature type="transmembrane region" description="Helical" evidence="2">
    <location>
        <begin position="81"/>
        <end position="98"/>
    </location>
</feature>
<evidence type="ECO:0000313" key="3">
    <source>
        <dbReference type="EMBL" id="MCJ0824530.1"/>
    </source>
</evidence>
<feature type="transmembrane region" description="Helical" evidence="2">
    <location>
        <begin position="103"/>
        <end position="120"/>
    </location>
</feature>
<keyword evidence="4" id="KW-1185">Reference proteome</keyword>
<dbReference type="EMBL" id="JALGCL010000001">
    <property type="protein sequence ID" value="MCJ0824530.1"/>
    <property type="molecule type" value="Genomic_DNA"/>
</dbReference>
<feature type="transmembrane region" description="Helical" evidence="2">
    <location>
        <begin position="132"/>
        <end position="155"/>
    </location>
</feature>
<evidence type="ECO:0000256" key="2">
    <source>
        <dbReference type="SAM" id="Phobius"/>
    </source>
</evidence>
<feature type="region of interest" description="Disordered" evidence="1">
    <location>
        <begin position="174"/>
        <end position="196"/>
    </location>
</feature>
<sequence>MPGATGSNRRWIARQPDPGIRMHWVAALDSCRQMPDRPAGCERRAAEYPGQFFADPSLLVPQLVAATALALGMIHHFQGDARSVLLLFVAIFFGLLGLDTRRYLALTICIAAGYAALVTWELADSGATRHAWLMEALRFPALVVIWMSFIGGYFASIRNPLAVQRNAGATAGRLRSCTASREGPRPRQRQATAAEARTGECRFIIRRAGEPLSQAEDGGRRLSSFRPDVRRGRMGRTPPARP</sequence>
<name>A0ABT0A0N9_9GAMM</name>
<proteinExistence type="predicted"/>
<evidence type="ECO:0000256" key="1">
    <source>
        <dbReference type="SAM" id="MobiDB-lite"/>
    </source>
</evidence>
<protein>
    <submittedName>
        <fullName evidence="3">Uncharacterized protein</fullName>
    </submittedName>
</protein>
<evidence type="ECO:0000313" key="4">
    <source>
        <dbReference type="Proteomes" id="UP001165423"/>
    </source>
</evidence>
<keyword evidence="2" id="KW-0812">Transmembrane</keyword>
<reference evidence="3 4" key="1">
    <citation type="submission" date="2022-03" db="EMBL/GenBank/DDBJ databases">
        <title>Luteimonas soily sp. nov., a novel bacterium isolated from the soil.</title>
        <authorList>
            <person name="Zhang X."/>
        </authorList>
    </citation>
    <scope>NUCLEOTIDE SEQUENCE [LARGE SCALE GENOMIC DNA]</scope>
    <source>
        <strain evidence="3 4">50</strain>
    </source>
</reference>
<feature type="region of interest" description="Disordered" evidence="1">
    <location>
        <begin position="212"/>
        <end position="242"/>
    </location>
</feature>